<comment type="caution">
    <text evidence="2">The sequence shown here is derived from an EMBL/GenBank/DDBJ whole genome shotgun (WGS) entry which is preliminary data.</text>
</comment>
<name>A0ABS8ILN9_9BURK</name>
<feature type="transmembrane region" description="Helical" evidence="1">
    <location>
        <begin position="126"/>
        <end position="145"/>
    </location>
</feature>
<feature type="transmembrane region" description="Helical" evidence="1">
    <location>
        <begin position="6"/>
        <end position="27"/>
    </location>
</feature>
<keyword evidence="1" id="KW-1133">Transmembrane helix</keyword>
<organism evidence="2 3">
    <name type="scientific">Massilia agrisoli</name>
    <dbReference type="NCBI Taxonomy" id="2892444"/>
    <lineage>
        <taxon>Bacteria</taxon>
        <taxon>Pseudomonadati</taxon>
        <taxon>Pseudomonadota</taxon>
        <taxon>Betaproteobacteria</taxon>
        <taxon>Burkholderiales</taxon>
        <taxon>Oxalobacteraceae</taxon>
        <taxon>Telluria group</taxon>
        <taxon>Massilia</taxon>
    </lineage>
</organism>
<dbReference type="InterPro" id="IPR018706">
    <property type="entry name" value="DUF2214_membrane"/>
</dbReference>
<proteinExistence type="predicted"/>
<protein>
    <submittedName>
        <fullName evidence="2">DUF2214 family protein</fullName>
    </submittedName>
</protein>
<keyword evidence="3" id="KW-1185">Reference proteome</keyword>
<dbReference type="Proteomes" id="UP001198701">
    <property type="component" value="Unassembled WGS sequence"/>
</dbReference>
<sequence>MQHDALLAYFHFAAMIGMGATLAAGFAALAHRDAATDLRRLKRLDGMYGLFALLTLASGVARLLFGAKGSAFYLSNPVFHTKISLFVLAGLLSIYPTVQYFKWADAVNADSRFRPPADHVARVRKLIVIQLVLLAAIPFAASLMARGIGAG</sequence>
<dbReference type="EMBL" id="JAJHPV010000002">
    <property type="protein sequence ID" value="MCC6069347.1"/>
    <property type="molecule type" value="Genomic_DNA"/>
</dbReference>
<keyword evidence="1" id="KW-0812">Transmembrane</keyword>
<keyword evidence="1" id="KW-0472">Membrane</keyword>
<evidence type="ECO:0000313" key="3">
    <source>
        <dbReference type="Proteomes" id="UP001198701"/>
    </source>
</evidence>
<feature type="transmembrane region" description="Helical" evidence="1">
    <location>
        <begin position="47"/>
        <end position="65"/>
    </location>
</feature>
<accession>A0ABS8ILN9</accession>
<feature type="transmembrane region" description="Helical" evidence="1">
    <location>
        <begin position="85"/>
        <end position="105"/>
    </location>
</feature>
<evidence type="ECO:0000313" key="2">
    <source>
        <dbReference type="EMBL" id="MCC6069347.1"/>
    </source>
</evidence>
<dbReference type="RefSeq" id="WP_229430302.1">
    <property type="nucleotide sequence ID" value="NZ_JAJHPV010000002.1"/>
</dbReference>
<evidence type="ECO:0000256" key="1">
    <source>
        <dbReference type="SAM" id="Phobius"/>
    </source>
</evidence>
<gene>
    <name evidence="2" type="ORF">LMJ30_00040</name>
</gene>
<reference evidence="2 3" key="1">
    <citation type="submission" date="2021-11" db="EMBL/GenBank/DDBJ databases">
        <authorList>
            <person name="Huq M.A."/>
        </authorList>
    </citation>
    <scope>NUCLEOTIDE SEQUENCE [LARGE SCALE GENOMIC DNA]</scope>
    <source>
        <strain evidence="2 3">MAHUQ-52</strain>
    </source>
</reference>
<dbReference type="Pfam" id="PF09980">
    <property type="entry name" value="DUF2214"/>
    <property type="match status" value="1"/>
</dbReference>